<dbReference type="RefSeq" id="XP_010237175.1">
    <property type="nucleotide sequence ID" value="XM_010238873.3"/>
</dbReference>
<keyword evidence="6" id="KW-0804">Transcription</keyword>
<feature type="region of interest" description="Disordered" evidence="8">
    <location>
        <begin position="539"/>
        <end position="560"/>
    </location>
</feature>
<evidence type="ECO:0000256" key="5">
    <source>
        <dbReference type="ARBA" id="ARBA00023159"/>
    </source>
</evidence>
<dbReference type="KEGG" id="bdi:100824927"/>
<keyword evidence="4" id="KW-0238">DNA-binding</keyword>
<evidence type="ECO:0000256" key="4">
    <source>
        <dbReference type="ARBA" id="ARBA00023125"/>
    </source>
</evidence>
<organism evidence="12">
    <name type="scientific">Brachypodium distachyon</name>
    <name type="common">Purple false brome</name>
    <name type="synonym">Trachynia distachya</name>
    <dbReference type="NCBI Taxonomy" id="15368"/>
    <lineage>
        <taxon>Eukaryota</taxon>
        <taxon>Viridiplantae</taxon>
        <taxon>Streptophyta</taxon>
        <taxon>Embryophyta</taxon>
        <taxon>Tracheophyta</taxon>
        <taxon>Spermatophyta</taxon>
        <taxon>Magnoliopsida</taxon>
        <taxon>Liliopsida</taxon>
        <taxon>Poales</taxon>
        <taxon>Poaceae</taxon>
        <taxon>BOP clade</taxon>
        <taxon>Pooideae</taxon>
        <taxon>Stipodae</taxon>
        <taxon>Brachypodieae</taxon>
        <taxon>Brachypodium</taxon>
    </lineage>
</organism>
<dbReference type="OrthoDB" id="626385at2759"/>
<evidence type="ECO:0000256" key="7">
    <source>
        <dbReference type="ARBA" id="ARBA00023242"/>
    </source>
</evidence>
<dbReference type="Pfam" id="PF20451">
    <property type="entry name" value="Calmod_bind_M"/>
    <property type="match status" value="1"/>
</dbReference>
<dbReference type="EnsemblPlants" id="KQJ86357">
    <property type="protein sequence ID" value="KQJ86357"/>
    <property type="gene ID" value="BRADI_4g04911v3"/>
</dbReference>
<evidence type="ECO:0008006" key="15">
    <source>
        <dbReference type="Google" id="ProtNLM"/>
    </source>
</evidence>
<evidence type="ECO:0000256" key="2">
    <source>
        <dbReference type="ARBA" id="ARBA00007214"/>
    </source>
</evidence>
<keyword evidence="3" id="KW-0805">Transcription regulation</keyword>
<dbReference type="AlphaFoldDB" id="A0A0Q3L1P4"/>
<evidence type="ECO:0000256" key="1">
    <source>
        <dbReference type="ARBA" id="ARBA00004123"/>
    </source>
</evidence>
<keyword evidence="14" id="KW-1185">Reference proteome</keyword>
<comment type="similarity">
    <text evidence="2">Belongs to the plant ACBP60 protein family.</text>
</comment>
<evidence type="ECO:0000256" key="3">
    <source>
        <dbReference type="ARBA" id="ARBA00023015"/>
    </source>
</evidence>
<dbReference type="Pfam" id="PF20452">
    <property type="entry name" value="Calmod_bind_C"/>
    <property type="match status" value="1"/>
</dbReference>
<dbReference type="Gramene" id="KQJ86357">
    <property type="protein sequence ID" value="KQJ86357"/>
    <property type="gene ID" value="BRADI_4g04911v3"/>
</dbReference>
<proteinExistence type="inferred from homology"/>
<evidence type="ECO:0000259" key="11">
    <source>
        <dbReference type="Pfam" id="PF20452"/>
    </source>
</evidence>
<accession>A0A0Q3L1P4</accession>
<reference evidence="13" key="3">
    <citation type="submission" date="2018-08" db="UniProtKB">
        <authorList>
            <consortium name="EnsemblPlants"/>
        </authorList>
    </citation>
    <scope>IDENTIFICATION</scope>
    <source>
        <strain evidence="13">cv. Bd21</strain>
    </source>
</reference>
<dbReference type="GO" id="GO:0005634">
    <property type="term" value="C:nucleus"/>
    <property type="evidence" value="ECO:0007669"/>
    <property type="project" value="UniProtKB-SubCell"/>
</dbReference>
<gene>
    <name evidence="13" type="primary">LOC100824927</name>
    <name evidence="12" type="ORF">BRADI_4g04911v3</name>
</gene>
<dbReference type="EMBL" id="CM000883">
    <property type="protein sequence ID" value="KQJ86357.1"/>
    <property type="molecule type" value="Genomic_DNA"/>
</dbReference>
<sequence>MDRPPEKRLRIMVGDGGESAAMPMPMPMPMLASPGSRKLRQSMLVVLFLASLRTTVTASLSQIGRMVQRNVDRAFQKSQAAMFSKLESLEGQLRGLHQEMKQLTRLYSASQAAQQTRLETNHEHGTAERSNTRLCFLNDLQTPIYTDKNIAAENKTPIKIGIFEGQNIIRKGPLSNIKVEVMVLRGDFSNDGQESWSEEEFNSHIVKGRYGQGFVLGGDNCVVRLTNGEASLGKLRFKEGSSRTRSRKFVLAARVCKTETTGVRVQEAVMKPVTVRDRRNEANEKRHPPKLDDDVYRLEEISKDGIYHKRLQKAHIFTVHDFLKALNKNDKKLREEVLQMRKQHNSFVKMVNHARECCLREKYDLKAYENEERNVRLYFNCVDQLVGAEFQGEYITQDEFDPAQKAQANKLKECAHDKLEDISFDYVMRNNFPAKVCTSSNAAVAGPFFPNPSGQNMSNQGTSAAVSLGHDEVSSLAEPLLPTEEQVPLGPTNSCNSVVEHGPLSDLVFEEDDFDVFQDFNAFSEPDFPCFGDDAVQPLWANDDPQPSSSSFPGMFHGNE</sequence>
<evidence type="ECO:0000259" key="10">
    <source>
        <dbReference type="Pfam" id="PF20451"/>
    </source>
</evidence>
<dbReference type="GeneID" id="100824927"/>
<reference evidence="12" key="2">
    <citation type="submission" date="2017-06" db="EMBL/GenBank/DDBJ databases">
        <title>WGS assembly of Brachypodium distachyon.</title>
        <authorList>
            <consortium name="The International Brachypodium Initiative"/>
            <person name="Lucas S."/>
            <person name="Harmon-Smith M."/>
            <person name="Lail K."/>
            <person name="Tice H."/>
            <person name="Grimwood J."/>
            <person name="Bruce D."/>
            <person name="Barry K."/>
            <person name="Shu S."/>
            <person name="Lindquist E."/>
            <person name="Wang M."/>
            <person name="Pitluck S."/>
            <person name="Vogel J.P."/>
            <person name="Garvin D.F."/>
            <person name="Mockler T.C."/>
            <person name="Schmutz J."/>
            <person name="Rokhsar D."/>
            <person name="Bevan M.W."/>
        </authorList>
    </citation>
    <scope>NUCLEOTIDE SEQUENCE</scope>
    <source>
        <strain evidence="12">Bd21</strain>
    </source>
</reference>
<feature type="domain" description="Calmodulin binding protein C-terminal" evidence="11">
    <location>
        <begin position="366"/>
        <end position="422"/>
    </location>
</feature>
<name>A0A0Q3L1P4_BRADI</name>
<feature type="domain" description="Calmodulin binding protein central" evidence="10">
    <location>
        <begin position="291"/>
        <end position="357"/>
    </location>
</feature>
<evidence type="ECO:0000313" key="14">
    <source>
        <dbReference type="Proteomes" id="UP000008810"/>
    </source>
</evidence>
<dbReference type="ExpressionAtlas" id="A0A0Q3L1P4">
    <property type="expression patterns" value="baseline and differential"/>
</dbReference>
<dbReference type="InterPro" id="IPR046831">
    <property type="entry name" value="Calmodulin_bind_N"/>
</dbReference>
<dbReference type="InterPro" id="IPR046830">
    <property type="entry name" value="Calmod_bind_M"/>
</dbReference>
<keyword evidence="7" id="KW-0539">Nucleus</keyword>
<evidence type="ECO:0000259" key="9">
    <source>
        <dbReference type="Pfam" id="PF07887"/>
    </source>
</evidence>
<evidence type="ECO:0000313" key="13">
    <source>
        <dbReference type="EnsemblPlants" id="KQJ86357"/>
    </source>
</evidence>
<dbReference type="Proteomes" id="UP000008810">
    <property type="component" value="Chromosome 4"/>
</dbReference>
<reference evidence="12 13" key="1">
    <citation type="journal article" date="2010" name="Nature">
        <title>Genome sequencing and analysis of the model grass Brachypodium distachyon.</title>
        <authorList>
            <consortium name="International Brachypodium Initiative"/>
        </authorList>
    </citation>
    <scope>NUCLEOTIDE SEQUENCE [LARGE SCALE GENOMIC DNA]</scope>
    <source>
        <strain evidence="12 13">Bd21</strain>
    </source>
</reference>
<dbReference type="GO" id="GO:0003677">
    <property type="term" value="F:DNA binding"/>
    <property type="evidence" value="ECO:0007669"/>
    <property type="project" value="UniProtKB-KW"/>
</dbReference>
<evidence type="ECO:0000256" key="8">
    <source>
        <dbReference type="SAM" id="MobiDB-lite"/>
    </source>
</evidence>
<protein>
    <recommendedName>
        <fullName evidence="15">Calmodulin-binding protein</fullName>
    </recommendedName>
</protein>
<dbReference type="GO" id="GO:0005516">
    <property type="term" value="F:calmodulin binding"/>
    <property type="evidence" value="ECO:0007669"/>
    <property type="project" value="InterPro"/>
</dbReference>
<dbReference type="InterPro" id="IPR012416">
    <property type="entry name" value="CBP60"/>
</dbReference>
<dbReference type="PANTHER" id="PTHR31713">
    <property type="entry name" value="OS02G0177800 PROTEIN"/>
    <property type="match status" value="1"/>
</dbReference>
<feature type="domain" description="Calmodulin binding protein-like N-terminal" evidence="9">
    <location>
        <begin position="133"/>
        <end position="278"/>
    </location>
</feature>
<evidence type="ECO:0000313" key="12">
    <source>
        <dbReference type="EMBL" id="KQJ86357.1"/>
    </source>
</evidence>
<dbReference type="PANTHER" id="PTHR31713:SF10">
    <property type="entry name" value="EXPRESSED PROTEIN"/>
    <property type="match status" value="1"/>
</dbReference>
<evidence type="ECO:0000256" key="6">
    <source>
        <dbReference type="ARBA" id="ARBA00023163"/>
    </source>
</evidence>
<comment type="subcellular location">
    <subcellularLocation>
        <location evidence="1">Nucleus</location>
    </subcellularLocation>
</comment>
<keyword evidence="5" id="KW-0010">Activator</keyword>
<dbReference type="InterPro" id="IPR046829">
    <property type="entry name" value="Calmod_bind_C"/>
</dbReference>
<dbReference type="Pfam" id="PF07887">
    <property type="entry name" value="Calmodulin_bind"/>
    <property type="match status" value="1"/>
</dbReference>